<keyword evidence="5" id="KW-0418">Kinase</keyword>
<dbReference type="SUPFAM" id="SSF55874">
    <property type="entry name" value="ATPase domain of HSP90 chaperone/DNA topoisomerase II/histidine kinase"/>
    <property type="match status" value="1"/>
</dbReference>
<dbReference type="InterPro" id="IPR019734">
    <property type="entry name" value="TPR_rpt"/>
</dbReference>
<evidence type="ECO:0000256" key="10">
    <source>
        <dbReference type="SAM" id="SignalP"/>
    </source>
</evidence>
<organism evidence="12 13">
    <name type="scientific">Pedobacter psychroterrae</name>
    <dbReference type="NCBI Taxonomy" id="2530453"/>
    <lineage>
        <taxon>Bacteria</taxon>
        <taxon>Pseudomonadati</taxon>
        <taxon>Bacteroidota</taxon>
        <taxon>Sphingobacteriia</taxon>
        <taxon>Sphingobacteriales</taxon>
        <taxon>Sphingobacteriaceae</taxon>
        <taxon>Pedobacter</taxon>
    </lineage>
</organism>
<dbReference type="InterPro" id="IPR036890">
    <property type="entry name" value="HATPase_C_sf"/>
</dbReference>
<evidence type="ECO:0000256" key="7">
    <source>
        <dbReference type="ARBA" id="ARBA00023012"/>
    </source>
</evidence>
<feature type="domain" description="Histidine kinase" evidence="11">
    <location>
        <begin position="496"/>
        <end position="706"/>
    </location>
</feature>
<dbReference type="SMART" id="SM00387">
    <property type="entry name" value="HATPase_c"/>
    <property type="match status" value="1"/>
</dbReference>
<keyword evidence="9" id="KW-0472">Membrane</keyword>
<dbReference type="InterPro" id="IPR005467">
    <property type="entry name" value="His_kinase_dom"/>
</dbReference>
<dbReference type="EC" id="2.7.13.3" evidence="2"/>
<reference evidence="12 13" key="1">
    <citation type="submission" date="2019-02" db="EMBL/GenBank/DDBJ databases">
        <title>Pedobacter sp. RP-1-14 sp. nov., isolated from Arctic soil.</title>
        <authorList>
            <person name="Dahal R.H."/>
        </authorList>
    </citation>
    <scope>NUCLEOTIDE SEQUENCE [LARGE SCALE GENOMIC DNA]</scope>
    <source>
        <strain evidence="12 13">RP-1-14</strain>
    </source>
</reference>
<dbReference type="PANTHER" id="PTHR42878:SF7">
    <property type="entry name" value="SENSOR HISTIDINE KINASE GLRK"/>
    <property type="match status" value="1"/>
</dbReference>
<dbReference type="GO" id="GO:0000155">
    <property type="term" value="F:phosphorelay sensor kinase activity"/>
    <property type="evidence" value="ECO:0007669"/>
    <property type="project" value="InterPro"/>
</dbReference>
<keyword evidence="3" id="KW-0808">Transferase</keyword>
<dbReference type="RefSeq" id="WP_131598165.1">
    <property type="nucleotide sequence ID" value="NZ_SJSL01000012.1"/>
</dbReference>
<keyword evidence="6" id="KW-0067">ATP-binding</keyword>
<dbReference type="GO" id="GO:0000156">
    <property type="term" value="F:phosphorelay response regulator activity"/>
    <property type="evidence" value="ECO:0007669"/>
    <property type="project" value="TreeGrafter"/>
</dbReference>
<dbReference type="SMART" id="SM00388">
    <property type="entry name" value="HisKA"/>
    <property type="match status" value="1"/>
</dbReference>
<evidence type="ECO:0000256" key="3">
    <source>
        <dbReference type="ARBA" id="ARBA00022679"/>
    </source>
</evidence>
<dbReference type="Proteomes" id="UP000293347">
    <property type="component" value="Unassembled WGS sequence"/>
</dbReference>
<dbReference type="SMART" id="SM00028">
    <property type="entry name" value="TPR"/>
    <property type="match status" value="3"/>
</dbReference>
<dbReference type="SUPFAM" id="SSF47384">
    <property type="entry name" value="Homodimeric domain of signal transducing histidine kinase"/>
    <property type="match status" value="1"/>
</dbReference>
<keyword evidence="4" id="KW-0547">Nucleotide-binding</keyword>
<name>A0A4R0N8D8_9SPHI</name>
<evidence type="ECO:0000259" key="11">
    <source>
        <dbReference type="PROSITE" id="PS50109"/>
    </source>
</evidence>
<dbReference type="CDD" id="cd00082">
    <property type="entry name" value="HisKA"/>
    <property type="match status" value="1"/>
</dbReference>
<dbReference type="Gene3D" id="1.25.40.10">
    <property type="entry name" value="Tetratricopeptide repeat domain"/>
    <property type="match status" value="2"/>
</dbReference>
<dbReference type="EMBL" id="SJSL01000012">
    <property type="protein sequence ID" value="TCC96418.1"/>
    <property type="molecule type" value="Genomic_DNA"/>
</dbReference>
<dbReference type="InterPro" id="IPR011990">
    <property type="entry name" value="TPR-like_helical_dom_sf"/>
</dbReference>
<evidence type="ECO:0000313" key="12">
    <source>
        <dbReference type="EMBL" id="TCC96418.1"/>
    </source>
</evidence>
<feature type="chain" id="PRO_5020416652" description="histidine kinase" evidence="10">
    <location>
        <begin position="23"/>
        <end position="707"/>
    </location>
</feature>
<evidence type="ECO:0000256" key="1">
    <source>
        <dbReference type="ARBA" id="ARBA00000085"/>
    </source>
</evidence>
<comment type="caution">
    <text evidence="12">The sequence shown here is derived from an EMBL/GenBank/DDBJ whole genome shotgun (WGS) entry which is preliminary data.</text>
</comment>
<dbReference type="InterPro" id="IPR003661">
    <property type="entry name" value="HisK_dim/P_dom"/>
</dbReference>
<feature type="signal peptide" evidence="10">
    <location>
        <begin position="1"/>
        <end position="22"/>
    </location>
</feature>
<feature type="transmembrane region" description="Helical" evidence="9">
    <location>
        <begin position="439"/>
        <end position="459"/>
    </location>
</feature>
<evidence type="ECO:0000256" key="4">
    <source>
        <dbReference type="ARBA" id="ARBA00022741"/>
    </source>
</evidence>
<dbReference type="PANTHER" id="PTHR42878">
    <property type="entry name" value="TWO-COMPONENT HISTIDINE KINASE"/>
    <property type="match status" value="1"/>
</dbReference>
<evidence type="ECO:0000256" key="5">
    <source>
        <dbReference type="ARBA" id="ARBA00022777"/>
    </source>
</evidence>
<evidence type="ECO:0000313" key="13">
    <source>
        <dbReference type="Proteomes" id="UP000293347"/>
    </source>
</evidence>
<dbReference type="InterPro" id="IPR050351">
    <property type="entry name" value="BphY/WalK/GraS-like"/>
</dbReference>
<dbReference type="PROSITE" id="PS50109">
    <property type="entry name" value="HIS_KIN"/>
    <property type="match status" value="1"/>
</dbReference>
<keyword evidence="8" id="KW-0175">Coiled coil</keyword>
<dbReference type="Gene3D" id="1.10.287.130">
    <property type="match status" value="1"/>
</dbReference>
<dbReference type="Pfam" id="PF02518">
    <property type="entry name" value="HATPase_c"/>
    <property type="match status" value="1"/>
</dbReference>
<keyword evidence="9" id="KW-0812">Transmembrane</keyword>
<evidence type="ECO:0000256" key="8">
    <source>
        <dbReference type="SAM" id="Coils"/>
    </source>
</evidence>
<dbReference type="InterPro" id="IPR036097">
    <property type="entry name" value="HisK_dim/P_sf"/>
</dbReference>
<dbReference type="GO" id="GO:0005524">
    <property type="term" value="F:ATP binding"/>
    <property type="evidence" value="ECO:0007669"/>
    <property type="project" value="UniProtKB-KW"/>
</dbReference>
<gene>
    <name evidence="12" type="ORF">EZ437_21335</name>
</gene>
<dbReference type="Gene3D" id="3.30.565.10">
    <property type="entry name" value="Histidine kinase-like ATPase, C-terminal domain"/>
    <property type="match status" value="1"/>
</dbReference>
<dbReference type="OrthoDB" id="1269247at2"/>
<keyword evidence="9" id="KW-1133">Transmembrane helix</keyword>
<dbReference type="SUPFAM" id="SSF48452">
    <property type="entry name" value="TPR-like"/>
    <property type="match status" value="2"/>
</dbReference>
<dbReference type="GO" id="GO:0007234">
    <property type="term" value="P:osmosensory signaling via phosphorelay pathway"/>
    <property type="evidence" value="ECO:0007669"/>
    <property type="project" value="TreeGrafter"/>
</dbReference>
<comment type="catalytic activity">
    <reaction evidence="1">
        <text>ATP + protein L-histidine = ADP + protein N-phospho-L-histidine.</text>
        <dbReference type="EC" id="2.7.13.3"/>
    </reaction>
</comment>
<feature type="coiled-coil region" evidence="8">
    <location>
        <begin position="462"/>
        <end position="496"/>
    </location>
</feature>
<dbReference type="InterPro" id="IPR003594">
    <property type="entry name" value="HATPase_dom"/>
</dbReference>
<evidence type="ECO:0000256" key="9">
    <source>
        <dbReference type="SAM" id="Phobius"/>
    </source>
</evidence>
<keyword evidence="7" id="KW-0902">Two-component regulatory system</keyword>
<dbReference type="GO" id="GO:0030295">
    <property type="term" value="F:protein kinase activator activity"/>
    <property type="evidence" value="ECO:0007669"/>
    <property type="project" value="TreeGrafter"/>
</dbReference>
<evidence type="ECO:0000256" key="2">
    <source>
        <dbReference type="ARBA" id="ARBA00012438"/>
    </source>
</evidence>
<proteinExistence type="predicted"/>
<sequence>MQVRKCFLLIVSLCVMTVAALAQKRPDLSKITSAKDKIEAWRLYCNELMGTTEENNKKLVNEAKYGLSICPKDDIKSQAMFNLFIGCAYELTRQYKPAIYHMEKTASLASRIPKNSYEITALGRLTSLYEFINDVPKRKKNVERIIKLADTATDFQTKKLVTGTLGGYYYDTDNYEQSIKYKIQEIEFSKKLYEQDRKVGSRIDIGYAMSNLAALYSYLTRHQKAIDYLDEAKGYIKDHILRNGEETLYRNYIIAYLGLKNLDSAKHYYRLIYQGMEGVDTIHSLLSYANYSIGNYYLDVKNIDSADSYAKKAVYHGKKAAGADALMESNVLFGTVLYEQKKYAEAIRFLQPAAAGSFEFDKESLGNIHNALAKSYAALKQWPEAYSHLQIARKLNDSVLVAIADKNFNEIEGKYQNAQKIQQIKVKNIQLDTAQKQRYWLIAGLLLLLTVVVLLFIIYTNKKQMADVLDEKNKTLARLNNDLEEANQTKAKLFSIISHDLRSPISQVYQFLKLQQLNPQLHTEAQKQQLSTRIQEATGSLLETMEDLLLWSKTQMSQFNTNMQRTSLLPVVMQCEQLLKLNTEAKGIRIENSIPDSLEVVTDAYFLQTIVRNLLQNAVKASPENEIVRIDSFQEEALVVSINNRGIPFSQRDYEHILQSKDTGKGLSGLGLRLVDELSAKLNIRVTFSVDSDQSTTVKIHFPKTLS</sequence>
<keyword evidence="10" id="KW-0732">Signal</keyword>
<protein>
    <recommendedName>
        <fullName evidence="2">histidine kinase</fullName>
        <ecNumber evidence="2">2.7.13.3</ecNumber>
    </recommendedName>
</protein>
<keyword evidence="13" id="KW-1185">Reference proteome</keyword>
<evidence type="ECO:0000256" key="6">
    <source>
        <dbReference type="ARBA" id="ARBA00022840"/>
    </source>
</evidence>
<dbReference type="AlphaFoldDB" id="A0A4R0N8D8"/>
<accession>A0A4R0N8D8</accession>